<dbReference type="RefSeq" id="WP_183067023.1">
    <property type="nucleotide sequence ID" value="NZ_CP102514.1"/>
</dbReference>
<organism evidence="2 3">
    <name type="scientific">Streptomyces yangpuensis</name>
    <dbReference type="NCBI Taxonomy" id="1648182"/>
    <lineage>
        <taxon>Bacteria</taxon>
        <taxon>Bacillati</taxon>
        <taxon>Actinomycetota</taxon>
        <taxon>Actinomycetes</taxon>
        <taxon>Kitasatosporales</taxon>
        <taxon>Streptomycetaceae</taxon>
        <taxon>Streptomyces</taxon>
    </lineage>
</organism>
<keyword evidence="1" id="KW-1133">Transmembrane helix</keyword>
<feature type="transmembrane region" description="Helical" evidence="1">
    <location>
        <begin position="65"/>
        <end position="88"/>
    </location>
</feature>
<keyword evidence="1" id="KW-0472">Membrane</keyword>
<evidence type="ECO:0000256" key="1">
    <source>
        <dbReference type="SAM" id="Phobius"/>
    </source>
</evidence>
<evidence type="ECO:0000313" key="2">
    <source>
        <dbReference type="EMBL" id="UUY49208.1"/>
    </source>
</evidence>
<name>A0ABY5Q004_9ACTN</name>
<feature type="transmembrane region" description="Helical" evidence="1">
    <location>
        <begin position="27"/>
        <end position="50"/>
    </location>
</feature>
<keyword evidence="3" id="KW-1185">Reference proteome</keyword>
<dbReference type="GeneID" id="95575692"/>
<evidence type="ECO:0000313" key="3">
    <source>
        <dbReference type="Proteomes" id="UP001057738"/>
    </source>
</evidence>
<gene>
    <name evidence="2" type="ORF">NRK68_19560</name>
</gene>
<accession>A0ABY5Q004</accession>
<reference evidence="2" key="1">
    <citation type="submission" date="2022-08" db="EMBL/GenBank/DDBJ databases">
        <authorList>
            <person name="Tian L."/>
        </authorList>
    </citation>
    <scope>NUCLEOTIDE SEQUENCE</scope>
    <source>
        <strain evidence="2">CM253</strain>
    </source>
</reference>
<protein>
    <submittedName>
        <fullName evidence="2">Uncharacterized protein</fullName>
    </submittedName>
</protein>
<keyword evidence="1" id="KW-0812">Transmembrane</keyword>
<sequence>MGSYRDARLRLPREDIGLPEDRGCLRLVLAVPLVALYVPAAYTCCLALAMRPDPDSPYDQLREDARFLGGCSVFLCLLGLLITITPLYRRTLTRWWFAAPALIATVAYVRARTV</sequence>
<dbReference type="Proteomes" id="UP001057738">
    <property type="component" value="Chromosome"/>
</dbReference>
<proteinExistence type="predicted"/>
<dbReference type="EMBL" id="CP102514">
    <property type="protein sequence ID" value="UUY49208.1"/>
    <property type="molecule type" value="Genomic_DNA"/>
</dbReference>